<accession>A0A9P8CL15</accession>
<keyword evidence="2" id="KW-1185">Reference proteome</keyword>
<proteinExistence type="predicted"/>
<organism evidence="1 2">
    <name type="scientific">Emericellopsis atlantica</name>
    <dbReference type="NCBI Taxonomy" id="2614577"/>
    <lineage>
        <taxon>Eukaryota</taxon>
        <taxon>Fungi</taxon>
        <taxon>Dikarya</taxon>
        <taxon>Ascomycota</taxon>
        <taxon>Pezizomycotina</taxon>
        <taxon>Sordariomycetes</taxon>
        <taxon>Hypocreomycetidae</taxon>
        <taxon>Hypocreales</taxon>
        <taxon>Bionectriaceae</taxon>
        <taxon>Emericellopsis</taxon>
    </lineage>
</organism>
<evidence type="ECO:0000313" key="2">
    <source>
        <dbReference type="Proteomes" id="UP000887229"/>
    </source>
</evidence>
<evidence type="ECO:0000313" key="1">
    <source>
        <dbReference type="EMBL" id="KAG9250617.1"/>
    </source>
</evidence>
<dbReference type="AlphaFoldDB" id="A0A9P8CL15"/>
<evidence type="ECO:0008006" key="3">
    <source>
        <dbReference type="Google" id="ProtNLM"/>
    </source>
</evidence>
<sequence>MPDLLDLPIELLTIIFDYLRSFHPKHTCNAMRTCRMLHSLPVPDRRLELGRAPRDYILEMDTLAERLTNHKEEGHRITALRFDIHDDDPEILGSILALTPKLSSLELVHHLKRTREWSIPTTHIIADVLESGKALRGLTTFTHCAVPPTSDLVEDMHLLLELPALKNIDLHFANTTRSNFSHDGFPTVKLPATSSVVSITLRNTWWSPETLSIMIGCCEMLQHVGWDPTRTWAIEEYRTLFGALENHAKSIETLSFSGKSHEDGLHGFPHINQFAKLGKISVNHHFIDRLFDDVPRDLEVLYKPKCLHIDFLEAFEPNPREQVFEEIHRLLSKIDGMGNSTGKYVQTVVVSFCAALYKLAKRNIWDDAITATTTRGQDMGVDLNWLSEEKPMVRNGKFIVWERGSRGLDPAIVPRQRFECPGIKGAWTCTHVRETVFWVPEDSEATDSVTEV</sequence>
<reference evidence="1" key="1">
    <citation type="journal article" date="2021" name="IMA Fungus">
        <title>Genomic characterization of three marine fungi, including Emericellopsis atlantica sp. nov. with signatures of a generalist lifestyle and marine biomass degradation.</title>
        <authorList>
            <person name="Hagestad O.C."/>
            <person name="Hou L."/>
            <person name="Andersen J.H."/>
            <person name="Hansen E.H."/>
            <person name="Altermark B."/>
            <person name="Li C."/>
            <person name="Kuhnert E."/>
            <person name="Cox R.J."/>
            <person name="Crous P.W."/>
            <person name="Spatafora J.W."/>
            <person name="Lail K."/>
            <person name="Amirebrahimi M."/>
            <person name="Lipzen A."/>
            <person name="Pangilinan J."/>
            <person name="Andreopoulos W."/>
            <person name="Hayes R.D."/>
            <person name="Ng V."/>
            <person name="Grigoriev I.V."/>
            <person name="Jackson S.A."/>
            <person name="Sutton T.D.S."/>
            <person name="Dobson A.D.W."/>
            <person name="Rama T."/>
        </authorList>
    </citation>
    <scope>NUCLEOTIDE SEQUENCE</scope>
    <source>
        <strain evidence="1">TS7</strain>
    </source>
</reference>
<dbReference type="RefSeq" id="XP_046114541.1">
    <property type="nucleotide sequence ID" value="XM_046262491.1"/>
</dbReference>
<protein>
    <recommendedName>
        <fullName evidence="3">F-box domain-containing protein</fullName>
    </recommendedName>
</protein>
<dbReference type="GeneID" id="70293394"/>
<dbReference type="CDD" id="cd09917">
    <property type="entry name" value="F-box_SF"/>
    <property type="match status" value="1"/>
</dbReference>
<dbReference type="Proteomes" id="UP000887229">
    <property type="component" value="Unassembled WGS sequence"/>
</dbReference>
<dbReference type="EMBL" id="MU251275">
    <property type="protein sequence ID" value="KAG9250617.1"/>
    <property type="molecule type" value="Genomic_DNA"/>
</dbReference>
<comment type="caution">
    <text evidence="1">The sequence shown here is derived from an EMBL/GenBank/DDBJ whole genome shotgun (WGS) entry which is preliminary data.</text>
</comment>
<gene>
    <name evidence="1" type="ORF">F5Z01DRAFT_640027</name>
</gene>
<dbReference type="SUPFAM" id="SSF81383">
    <property type="entry name" value="F-box domain"/>
    <property type="match status" value="1"/>
</dbReference>
<name>A0A9P8CL15_9HYPO</name>
<dbReference type="InterPro" id="IPR036047">
    <property type="entry name" value="F-box-like_dom_sf"/>
</dbReference>